<comment type="similarity">
    <text evidence="1">Belongs to the enoyl-CoA hydratase/isomerase family.</text>
</comment>
<keyword evidence="4" id="KW-1185">Reference proteome</keyword>
<evidence type="ECO:0000256" key="1">
    <source>
        <dbReference type="ARBA" id="ARBA00005254"/>
    </source>
</evidence>
<name>A0A2D3UQQ9_9PEZI</name>
<evidence type="ECO:0000256" key="2">
    <source>
        <dbReference type="ARBA" id="ARBA00023026"/>
    </source>
</evidence>
<dbReference type="PANTHER" id="PTHR43684:SF4">
    <property type="entry name" value="ENOYL-COA HYDRATASE_ISOMERASE FAMILY PROTEIN (AFU_ORTHOLOGUE AFUA_1G01890)"/>
    <property type="match status" value="1"/>
</dbReference>
<dbReference type="InterPro" id="IPR029045">
    <property type="entry name" value="ClpP/crotonase-like_dom_sf"/>
</dbReference>
<dbReference type="InterPro" id="IPR051053">
    <property type="entry name" value="ECH/Chromodomain_protein"/>
</dbReference>
<dbReference type="RefSeq" id="XP_023626182.1">
    <property type="nucleotide sequence ID" value="XM_023770414.1"/>
</dbReference>
<accession>A0A2D3UQQ9</accession>
<protein>
    <submittedName>
        <fullName evidence="3">Related to enoyl-CoA hydratase</fullName>
    </submittedName>
</protein>
<dbReference type="AlphaFoldDB" id="A0A2D3UQQ9"/>
<dbReference type="SUPFAM" id="SSF52096">
    <property type="entry name" value="ClpP/crotonase"/>
    <property type="match status" value="1"/>
</dbReference>
<dbReference type="InterPro" id="IPR001753">
    <property type="entry name" value="Enoyl-CoA_hydra/iso"/>
</dbReference>
<sequence>MSSGQVPSTRLPAAYSDLPYQEIKISHHPASSTEPTPVLICTLYRPKQNNAFTDVMTDEMEHFFGLASIDDRVKTIVVTGEGRMFCAGQDLNQGFKLVGDGKNENEKNHRDGGGRASLAIHNCTKPTIGAINGHAVGVGITMTLPMTMRYVWSKAKIGFVFSQRGLIAEACSSYFLPRLVGHSRALQLAITGNILPANSKAFDGLFSDLCDKQEDVLPMALKAAEQIASQTSPVSTWMIREMFYRGPNSAEEAHLLESRVMAAMRLGSDNEEAVKSFLEKRPATFKNTVQKDTPAVYPWFTPVNVKNGQWSDPASIKSKL</sequence>
<dbReference type="OrthoDB" id="2018133at2759"/>
<dbReference type="Proteomes" id="UP000225277">
    <property type="component" value="Unassembled WGS sequence"/>
</dbReference>
<organism evidence="3 4">
    <name type="scientific">Ramularia collo-cygni</name>
    <dbReference type="NCBI Taxonomy" id="112498"/>
    <lineage>
        <taxon>Eukaryota</taxon>
        <taxon>Fungi</taxon>
        <taxon>Dikarya</taxon>
        <taxon>Ascomycota</taxon>
        <taxon>Pezizomycotina</taxon>
        <taxon>Dothideomycetes</taxon>
        <taxon>Dothideomycetidae</taxon>
        <taxon>Mycosphaerellales</taxon>
        <taxon>Mycosphaerellaceae</taxon>
        <taxon>Ramularia</taxon>
    </lineage>
</organism>
<proteinExistence type="inferred from homology"/>
<dbReference type="EMBL" id="FJUY01000007">
    <property type="protein sequence ID" value="CZT19292.1"/>
    <property type="molecule type" value="Genomic_DNA"/>
</dbReference>
<evidence type="ECO:0000313" key="3">
    <source>
        <dbReference type="EMBL" id="CZT19292.1"/>
    </source>
</evidence>
<gene>
    <name evidence="3" type="ORF">RCC_05138</name>
</gene>
<dbReference type="GeneID" id="35600306"/>
<dbReference type="Gene3D" id="3.90.226.10">
    <property type="entry name" value="2-enoyl-CoA Hydratase, Chain A, domain 1"/>
    <property type="match status" value="1"/>
</dbReference>
<dbReference type="STRING" id="112498.A0A2D3UQQ9"/>
<dbReference type="CDD" id="cd06558">
    <property type="entry name" value="crotonase-like"/>
    <property type="match status" value="1"/>
</dbReference>
<keyword evidence="2" id="KW-0843">Virulence</keyword>
<dbReference type="Pfam" id="PF00378">
    <property type="entry name" value="ECH_1"/>
    <property type="match status" value="1"/>
</dbReference>
<reference evidence="3 4" key="1">
    <citation type="submission" date="2016-03" db="EMBL/GenBank/DDBJ databases">
        <authorList>
            <person name="Ploux O."/>
        </authorList>
    </citation>
    <scope>NUCLEOTIDE SEQUENCE [LARGE SCALE GENOMIC DNA]</scope>
    <source>
        <strain evidence="3 4">URUG2</strain>
    </source>
</reference>
<dbReference type="PANTHER" id="PTHR43684">
    <property type="match status" value="1"/>
</dbReference>
<evidence type="ECO:0000313" key="4">
    <source>
        <dbReference type="Proteomes" id="UP000225277"/>
    </source>
</evidence>